<reference evidence="2" key="2">
    <citation type="submission" date="2023-01" db="EMBL/GenBank/DDBJ databases">
        <authorList>
            <person name="Sun Q."/>
            <person name="Evtushenko L."/>
        </authorList>
    </citation>
    <scope>NUCLEOTIDE SEQUENCE</scope>
    <source>
        <strain evidence="2">VKM Ac-1321</strain>
    </source>
</reference>
<name>A0A9W6KT49_9ACTN</name>
<gene>
    <name evidence="2" type="ORF">GCM10017581_093610</name>
</gene>
<dbReference type="GO" id="GO:0008194">
    <property type="term" value="F:UDP-glycosyltransferase activity"/>
    <property type="evidence" value="ECO:0007669"/>
    <property type="project" value="InterPro"/>
</dbReference>
<dbReference type="CDD" id="cd03784">
    <property type="entry name" value="GT1_Gtf-like"/>
    <property type="match status" value="1"/>
</dbReference>
<proteinExistence type="predicted"/>
<dbReference type="Gene3D" id="3.40.50.2000">
    <property type="entry name" value="Glycogen Phosphorylase B"/>
    <property type="match status" value="2"/>
</dbReference>
<dbReference type="AlphaFoldDB" id="A0A9W6KT49"/>
<dbReference type="Proteomes" id="UP001143480">
    <property type="component" value="Unassembled WGS sequence"/>
</dbReference>
<dbReference type="GO" id="GO:0016758">
    <property type="term" value="F:hexosyltransferase activity"/>
    <property type="evidence" value="ECO:0007669"/>
    <property type="project" value="UniProtKB-ARBA"/>
</dbReference>
<feature type="domain" description="Erythromycin biosynthesis protein CIII-like C-terminal" evidence="1">
    <location>
        <begin position="255"/>
        <end position="353"/>
    </location>
</feature>
<dbReference type="EMBL" id="BSFP01000103">
    <property type="protein sequence ID" value="GLL07607.1"/>
    <property type="molecule type" value="Genomic_DNA"/>
</dbReference>
<dbReference type="SUPFAM" id="SSF53756">
    <property type="entry name" value="UDP-Glycosyltransferase/glycogen phosphorylase"/>
    <property type="match status" value="1"/>
</dbReference>
<dbReference type="InterPro" id="IPR010610">
    <property type="entry name" value="EryCIII-like_C"/>
</dbReference>
<dbReference type="InterPro" id="IPR002213">
    <property type="entry name" value="UDP_glucos_trans"/>
</dbReference>
<evidence type="ECO:0000313" key="3">
    <source>
        <dbReference type="Proteomes" id="UP001143480"/>
    </source>
</evidence>
<reference evidence="2" key="1">
    <citation type="journal article" date="2014" name="Int. J. Syst. Evol. Microbiol.">
        <title>Complete genome sequence of Corynebacterium casei LMG S-19264T (=DSM 44701T), isolated from a smear-ripened cheese.</title>
        <authorList>
            <consortium name="US DOE Joint Genome Institute (JGI-PGF)"/>
            <person name="Walter F."/>
            <person name="Albersmeier A."/>
            <person name="Kalinowski J."/>
            <person name="Ruckert C."/>
        </authorList>
    </citation>
    <scope>NUCLEOTIDE SEQUENCE</scope>
    <source>
        <strain evidence="2">VKM Ac-1321</strain>
    </source>
</reference>
<protein>
    <submittedName>
        <fullName evidence="2">Glycosyl transferase</fullName>
    </submittedName>
</protein>
<keyword evidence="2" id="KW-0808">Transferase</keyword>
<keyword evidence="3" id="KW-1185">Reference proteome</keyword>
<comment type="caution">
    <text evidence="2">The sequence shown here is derived from an EMBL/GenBank/DDBJ whole genome shotgun (WGS) entry which is preliminary data.</text>
</comment>
<sequence>MVVLPLAGHINAPLAVAAALQRAGHDVAWCGPESYLRPLVGPDAQIHPTGSRYYPEQDGHGPEALRFVWESYLVPMARFTLPAVERAVAAYRPDVLLADQHAFAGALVALRHGLPWATLAPSALELTRGPGADDLARPHLDRLREKAGLPPGPVAEVLFSPHLVLAFTTAALLGPTPLPDSCVLVGPAFGRGPAYDGFDWEWFDPGRRHVLITVGTLAEGVDREFFGTAVRALADLGDRLQAVLIAPAGAVPDPPAHILVAGRVPTLRMMPHLQAVVSHGGMGIVGEALANGVPLVVAPIRYDQPAVADLVAAAGAGIRVPFIGLSADELRTAVTTVLDDPAYRAGARTIGDSFPAAGGAEAAVAHLETLARKER</sequence>
<organism evidence="2 3">
    <name type="scientific">Dactylosporangium matsuzakiense</name>
    <dbReference type="NCBI Taxonomy" id="53360"/>
    <lineage>
        <taxon>Bacteria</taxon>
        <taxon>Bacillati</taxon>
        <taxon>Actinomycetota</taxon>
        <taxon>Actinomycetes</taxon>
        <taxon>Micromonosporales</taxon>
        <taxon>Micromonosporaceae</taxon>
        <taxon>Dactylosporangium</taxon>
    </lineage>
</organism>
<dbReference type="PANTHER" id="PTHR48050">
    <property type="entry name" value="STEROL 3-BETA-GLUCOSYLTRANSFERASE"/>
    <property type="match status" value="1"/>
</dbReference>
<dbReference type="Pfam" id="PF06722">
    <property type="entry name" value="EryCIII-like_C"/>
    <property type="match status" value="1"/>
</dbReference>
<dbReference type="PANTHER" id="PTHR48050:SF13">
    <property type="entry name" value="STEROL 3-BETA-GLUCOSYLTRANSFERASE UGT80A2"/>
    <property type="match status" value="1"/>
</dbReference>
<dbReference type="InterPro" id="IPR050426">
    <property type="entry name" value="Glycosyltransferase_28"/>
</dbReference>
<accession>A0A9W6KT49</accession>
<dbReference type="GO" id="GO:0017000">
    <property type="term" value="P:antibiotic biosynthetic process"/>
    <property type="evidence" value="ECO:0007669"/>
    <property type="project" value="UniProtKB-ARBA"/>
</dbReference>
<evidence type="ECO:0000259" key="1">
    <source>
        <dbReference type="Pfam" id="PF06722"/>
    </source>
</evidence>
<evidence type="ECO:0000313" key="2">
    <source>
        <dbReference type="EMBL" id="GLL07607.1"/>
    </source>
</evidence>